<dbReference type="AlphaFoldDB" id="A0A8C7J9S1"/>
<evidence type="ECO:0000256" key="1">
    <source>
        <dbReference type="SAM" id="MobiDB-lite"/>
    </source>
</evidence>
<keyword evidence="3" id="KW-1185">Reference proteome</keyword>
<dbReference type="GeneTree" id="ENSGT01000000220151"/>
<sequence>MSSLERLSTMHFSSKFFRPCTPDKGSFHLDNFGKKNKPLVCLKDSSYYNSTCQWTTLKARWISEQLKAKEPLGKLGFKDLMDKPSQEAQGGQTLNFPSYTDG</sequence>
<dbReference type="Ensembl" id="ENSOKIT00005090323.1">
    <property type="protein sequence ID" value="ENSOKIP00005084516.1"/>
    <property type="gene ID" value="ENSOKIG00005036770.1"/>
</dbReference>
<protein>
    <submittedName>
        <fullName evidence="2">Uncharacterized protein</fullName>
    </submittedName>
</protein>
<feature type="region of interest" description="Disordered" evidence="1">
    <location>
        <begin position="82"/>
        <end position="102"/>
    </location>
</feature>
<reference evidence="2" key="1">
    <citation type="submission" date="2025-08" db="UniProtKB">
        <authorList>
            <consortium name="Ensembl"/>
        </authorList>
    </citation>
    <scope>IDENTIFICATION</scope>
</reference>
<feature type="compositionally biased region" description="Polar residues" evidence="1">
    <location>
        <begin position="86"/>
        <end position="102"/>
    </location>
</feature>
<accession>A0A8C7J9S1</accession>
<proteinExistence type="predicted"/>
<reference evidence="2" key="2">
    <citation type="submission" date="2025-09" db="UniProtKB">
        <authorList>
            <consortium name="Ensembl"/>
        </authorList>
    </citation>
    <scope>IDENTIFICATION</scope>
</reference>
<evidence type="ECO:0000313" key="2">
    <source>
        <dbReference type="Ensembl" id="ENSOKIP00005084516.1"/>
    </source>
</evidence>
<organism evidence="2 3">
    <name type="scientific">Oncorhynchus kisutch</name>
    <name type="common">Coho salmon</name>
    <name type="synonym">Salmo kisutch</name>
    <dbReference type="NCBI Taxonomy" id="8019"/>
    <lineage>
        <taxon>Eukaryota</taxon>
        <taxon>Metazoa</taxon>
        <taxon>Chordata</taxon>
        <taxon>Craniata</taxon>
        <taxon>Vertebrata</taxon>
        <taxon>Euteleostomi</taxon>
        <taxon>Actinopterygii</taxon>
        <taxon>Neopterygii</taxon>
        <taxon>Teleostei</taxon>
        <taxon>Protacanthopterygii</taxon>
        <taxon>Salmoniformes</taxon>
        <taxon>Salmonidae</taxon>
        <taxon>Salmoninae</taxon>
        <taxon>Oncorhynchus</taxon>
    </lineage>
</organism>
<name>A0A8C7J9S1_ONCKI</name>
<evidence type="ECO:0000313" key="3">
    <source>
        <dbReference type="Proteomes" id="UP000694557"/>
    </source>
</evidence>
<dbReference type="Proteomes" id="UP000694557">
    <property type="component" value="Unassembled WGS sequence"/>
</dbReference>